<dbReference type="EMBL" id="JABEXW010000198">
    <property type="protein sequence ID" value="KAF4968479.1"/>
    <property type="molecule type" value="Genomic_DNA"/>
</dbReference>
<feature type="region of interest" description="Disordered" evidence="1">
    <location>
        <begin position="448"/>
        <end position="484"/>
    </location>
</feature>
<feature type="region of interest" description="Disordered" evidence="1">
    <location>
        <begin position="496"/>
        <end position="529"/>
    </location>
</feature>
<evidence type="ECO:0000259" key="2">
    <source>
        <dbReference type="Pfam" id="PF25482"/>
    </source>
</evidence>
<feature type="compositionally biased region" description="Polar residues" evidence="1">
    <location>
        <begin position="547"/>
        <end position="565"/>
    </location>
</feature>
<organism evidence="3 4">
    <name type="scientific">Fusarium sarcochroum</name>
    <dbReference type="NCBI Taxonomy" id="1208366"/>
    <lineage>
        <taxon>Eukaryota</taxon>
        <taxon>Fungi</taxon>
        <taxon>Dikarya</taxon>
        <taxon>Ascomycota</taxon>
        <taxon>Pezizomycotina</taxon>
        <taxon>Sordariomycetes</taxon>
        <taxon>Hypocreomycetidae</taxon>
        <taxon>Hypocreales</taxon>
        <taxon>Nectriaceae</taxon>
        <taxon>Fusarium</taxon>
        <taxon>Fusarium lateritium species complex</taxon>
    </lineage>
</organism>
<protein>
    <recommendedName>
        <fullName evidence="2">DUF7905 domain-containing protein</fullName>
    </recommendedName>
</protein>
<sequence>MEGWAEFYVSCNPPLLPDGVSLIITDLTRELGSIVVEVLYEPEVPWFKLIAAVGNQPEICRWMHSRLQQLLEAEAGPITQDQDEEDIEGPRLDIEVLTEKPKIVSYPTFHDIYKGILEEYDNFRYPGHIKHLPYKTVWRSPEASSEVTFTQLLLKYEMLWPASLSEPRIEKLGDLTNCKLSYNLRGSLVYIGSKNDEKALAALTRKLDTLASFMSAPSATASHLIFTERPGLNRICYRWLTHTGLSRLTYVDPAGSERHQEYERIAGAVSLRIETIDGQGNAVRDSTVYPIGARTSNALQTTFSPFAGYVYGTKRSGTTAVNENKRPLQCSQPQTFSVVNKAAKSTMKSRSANDNQACVSAQPKYTEGDSDTECHAAGAPNEDCGVLLDIETVEKGTSSSGLRLQENNQRCASSTQSWIRRWIDDTQLNEIAEHSGLDHYLADDKNEQYQEASTGSGTGLGGNMPHGTRQAHNTPYQIPPWSTLRVRSPQLVELEDIPSMESPSRPQTPTSACRPGSNQNLLDSDSPKNYHGLINALGPFVPKIEDSYTNQDGSQGRQKVPSSAGNLMDRFDGPINTPALLDQPLIPSRYRSSPGDRPSVKSVHPEVVFGKQQDKSKSLFETMKQKAAPGPSWASVASNKRPKKEEKKGPFGQNVRVTVVPDRTKARSPEKTESVRMSKPASQPVSKSDSLPVKQMEQGVQMNQNISQEAETNSVVKKPRVVPGMDMPAPGQTECVEIVIQAERKLHELLEILQVTPGKVSLQAKFGRLCLKNVAPSIVDIGQGPSWSVRSVAESLNNDKCHVGFYPILTTSCAEANMLTRLSGGRAQWLLARKRVYYDFLCTKDGGTPLMVRVDAETFKHECLPLSQEISQTFIHCTQRAWDVKFAITRMDTGHIPEGFEAFAASLVRSMSIETNEIGEIVIDVQPKSDSGCCVDRVNIHHQAQYRNGENGPSCLTIDMTRVVEKFPTTSKEEYRGQSVPVTPPEDGLLGQWFEASVSSIRAEELFKENAELEIGERSRWTPDALQRQGALKAVCEPALRMVSQMDQVGSSNENGHGPRTDRRAYDTIQESKERDKKVYFW</sequence>
<gene>
    <name evidence="3" type="ORF">FSARC_4124</name>
</gene>
<reference evidence="3" key="2">
    <citation type="submission" date="2020-05" db="EMBL/GenBank/DDBJ databases">
        <authorList>
            <person name="Kim H.-S."/>
            <person name="Proctor R.H."/>
            <person name="Brown D.W."/>
        </authorList>
    </citation>
    <scope>NUCLEOTIDE SEQUENCE</scope>
    <source>
        <strain evidence="3">NRRL 20472</strain>
    </source>
</reference>
<reference evidence="3" key="1">
    <citation type="journal article" date="2020" name="BMC Genomics">
        <title>Correction to: Identification and distribution of gene clusters required for synthesis of sphingolipid metabolism inhibitors in diverse species of the filamentous fungus Fusarium.</title>
        <authorList>
            <person name="Kim H.S."/>
            <person name="Lohmar J.M."/>
            <person name="Busman M."/>
            <person name="Brown D.W."/>
            <person name="Naumann T.A."/>
            <person name="Divon H.H."/>
            <person name="Lysoe E."/>
            <person name="Uhlig S."/>
            <person name="Proctor R.H."/>
        </authorList>
    </citation>
    <scope>NUCLEOTIDE SEQUENCE</scope>
    <source>
        <strain evidence="3">NRRL 20472</strain>
    </source>
</reference>
<feature type="compositionally biased region" description="Basic and acidic residues" evidence="1">
    <location>
        <begin position="1057"/>
        <end position="1069"/>
    </location>
</feature>
<proteinExistence type="predicted"/>
<comment type="caution">
    <text evidence="3">The sequence shown here is derived from an EMBL/GenBank/DDBJ whole genome shotgun (WGS) entry which is preliminary data.</text>
</comment>
<evidence type="ECO:0000256" key="1">
    <source>
        <dbReference type="SAM" id="MobiDB-lite"/>
    </source>
</evidence>
<feature type="region of interest" description="Disordered" evidence="1">
    <location>
        <begin position="1047"/>
        <end position="1069"/>
    </location>
</feature>
<evidence type="ECO:0000313" key="4">
    <source>
        <dbReference type="Proteomes" id="UP000622797"/>
    </source>
</evidence>
<feature type="region of interest" description="Disordered" evidence="1">
    <location>
        <begin position="545"/>
        <end position="691"/>
    </location>
</feature>
<name>A0A8H4XBV4_9HYPO</name>
<feature type="compositionally biased region" description="Basic and acidic residues" evidence="1">
    <location>
        <begin position="662"/>
        <end position="676"/>
    </location>
</feature>
<dbReference type="OrthoDB" id="3439512at2759"/>
<keyword evidence="4" id="KW-1185">Reference proteome</keyword>
<dbReference type="AlphaFoldDB" id="A0A8H4XBV4"/>
<dbReference type="Proteomes" id="UP000622797">
    <property type="component" value="Unassembled WGS sequence"/>
</dbReference>
<feature type="compositionally biased region" description="Polar residues" evidence="1">
    <location>
        <begin position="501"/>
        <end position="523"/>
    </location>
</feature>
<feature type="domain" description="DUF7905" evidence="2">
    <location>
        <begin position="744"/>
        <end position="1024"/>
    </location>
</feature>
<dbReference type="Pfam" id="PF25482">
    <property type="entry name" value="DUF7905"/>
    <property type="match status" value="1"/>
</dbReference>
<feature type="compositionally biased region" description="Polar residues" evidence="1">
    <location>
        <begin position="680"/>
        <end position="689"/>
    </location>
</feature>
<dbReference type="InterPro" id="IPR057227">
    <property type="entry name" value="DUF7905"/>
</dbReference>
<evidence type="ECO:0000313" key="3">
    <source>
        <dbReference type="EMBL" id="KAF4968479.1"/>
    </source>
</evidence>
<accession>A0A8H4XBV4</accession>